<dbReference type="Gene3D" id="3.30.70.3290">
    <property type="match status" value="1"/>
</dbReference>
<evidence type="ECO:0000313" key="4">
    <source>
        <dbReference type="EMBL" id="KAJ8711415.1"/>
    </source>
</evidence>
<keyword evidence="5" id="KW-1185">Reference proteome</keyword>
<protein>
    <recommendedName>
        <fullName evidence="3">Ketosynthase family 3 (KS3) domain-containing protein</fullName>
    </recommendedName>
</protein>
<evidence type="ECO:0000259" key="3">
    <source>
        <dbReference type="PROSITE" id="PS52004"/>
    </source>
</evidence>
<dbReference type="InterPro" id="IPR014043">
    <property type="entry name" value="Acyl_transferase_dom"/>
</dbReference>
<dbReference type="Gene3D" id="3.10.129.110">
    <property type="entry name" value="Polyketide synthase dehydratase"/>
    <property type="match status" value="1"/>
</dbReference>
<dbReference type="SUPFAM" id="SSF50129">
    <property type="entry name" value="GroES-like"/>
    <property type="match status" value="1"/>
</dbReference>
<organism evidence="4 5">
    <name type="scientific">Mythimna separata</name>
    <name type="common">Oriental armyworm</name>
    <name type="synonym">Pseudaletia separata</name>
    <dbReference type="NCBI Taxonomy" id="271217"/>
    <lineage>
        <taxon>Eukaryota</taxon>
        <taxon>Metazoa</taxon>
        <taxon>Ecdysozoa</taxon>
        <taxon>Arthropoda</taxon>
        <taxon>Hexapoda</taxon>
        <taxon>Insecta</taxon>
        <taxon>Pterygota</taxon>
        <taxon>Neoptera</taxon>
        <taxon>Endopterygota</taxon>
        <taxon>Lepidoptera</taxon>
        <taxon>Glossata</taxon>
        <taxon>Ditrysia</taxon>
        <taxon>Noctuoidea</taxon>
        <taxon>Noctuidae</taxon>
        <taxon>Noctuinae</taxon>
        <taxon>Hadenini</taxon>
        <taxon>Mythimna</taxon>
    </lineage>
</organism>
<dbReference type="InterPro" id="IPR014031">
    <property type="entry name" value="Ketoacyl_synth_C"/>
</dbReference>
<dbReference type="InterPro" id="IPR032821">
    <property type="entry name" value="PKS_assoc"/>
</dbReference>
<dbReference type="Gene3D" id="3.40.366.10">
    <property type="entry name" value="Malonyl-Coenzyme A Acyl Carrier Protein, domain 2"/>
    <property type="match status" value="1"/>
</dbReference>
<dbReference type="PANTHER" id="PTHR43775:SF23">
    <property type="entry name" value="FATTY ACID SYNTHASE 3"/>
    <property type="match status" value="1"/>
</dbReference>
<keyword evidence="1" id="KW-0511">Multifunctional enzyme</keyword>
<dbReference type="InterPro" id="IPR036291">
    <property type="entry name" value="NAD(P)-bd_dom_sf"/>
</dbReference>
<dbReference type="SUPFAM" id="SSF52151">
    <property type="entry name" value="FabD/lysophospholipase-like"/>
    <property type="match status" value="1"/>
</dbReference>
<feature type="domain" description="Ketosynthase family 3 (KS3)" evidence="3">
    <location>
        <begin position="35"/>
        <end position="445"/>
    </location>
</feature>
<evidence type="ECO:0000256" key="1">
    <source>
        <dbReference type="ARBA" id="ARBA00023268"/>
    </source>
</evidence>
<dbReference type="SMART" id="SM00829">
    <property type="entry name" value="PKS_ER"/>
    <property type="match status" value="1"/>
</dbReference>
<name>A0AAD7YD60_MYTSE</name>
<dbReference type="SUPFAM" id="SSF55048">
    <property type="entry name" value="Probable ACP-binding domain of malonyl-CoA ACP transacylase"/>
    <property type="match status" value="1"/>
</dbReference>
<dbReference type="InterPro" id="IPR020841">
    <property type="entry name" value="PKS_Beta-ketoAc_synthase_dom"/>
</dbReference>
<dbReference type="SMART" id="SM00827">
    <property type="entry name" value="PKS_AT"/>
    <property type="match status" value="1"/>
</dbReference>
<dbReference type="InterPro" id="IPR016036">
    <property type="entry name" value="Malonyl_transacylase_ACP-bd"/>
</dbReference>
<dbReference type="SMART" id="SM00825">
    <property type="entry name" value="PKS_KS"/>
    <property type="match status" value="1"/>
</dbReference>
<dbReference type="InterPro" id="IPR016035">
    <property type="entry name" value="Acyl_Trfase/lysoPLipase"/>
</dbReference>
<dbReference type="InterPro" id="IPR016039">
    <property type="entry name" value="Thiolase-like"/>
</dbReference>
<dbReference type="GO" id="GO:0004312">
    <property type="term" value="F:fatty acid synthase activity"/>
    <property type="evidence" value="ECO:0007669"/>
    <property type="project" value="TreeGrafter"/>
</dbReference>
<dbReference type="Gene3D" id="3.40.47.10">
    <property type="match status" value="1"/>
</dbReference>
<dbReference type="InterPro" id="IPR042104">
    <property type="entry name" value="PKS_dehydratase_sf"/>
</dbReference>
<dbReference type="InterPro" id="IPR013149">
    <property type="entry name" value="ADH-like_C"/>
</dbReference>
<evidence type="ECO:0000313" key="5">
    <source>
        <dbReference type="Proteomes" id="UP001231518"/>
    </source>
</evidence>
<dbReference type="Pfam" id="PF00698">
    <property type="entry name" value="Acyl_transf_1"/>
    <property type="match status" value="1"/>
</dbReference>
<dbReference type="SUPFAM" id="SSF51735">
    <property type="entry name" value="NAD(P)-binding Rossmann-fold domains"/>
    <property type="match status" value="1"/>
</dbReference>
<dbReference type="PROSITE" id="PS52004">
    <property type="entry name" value="KS3_2"/>
    <property type="match status" value="1"/>
</dbReference>
<accession>A0AAD7YD60</accession>
<dbReference type="GO" id="GO:0006633">
    <property type="term" value="P:fatty acid biosynthetic process"/>
    <property type="evidence" value="ECO:0007669"/>
    <property type="project" value="TreeGrafter"/>
</dbReference>
<gene>
    <name evidence="4" type="ORF">PYW07_008657</name>
</gene>
<sequence>MTPTPQENVSIAATTDATETTPSVAVDEMGPALDGESIVISGISGVYPQSDNVKQLSDILYNKENPVTSEGIRWTYKHPELPPACGMAPGLDLFDAQFFAVHYRLGHYIDPMSRKGLEHAYQAIYDAGMSPAQFNGKKVAVFIGSAFSDCEKLGMADFVCKSGLGLLGMNKTMFANRISYWLNTKGPSVGIDELDCSSTTALEAAYSAMRRGECEAAIVGGASLVLHPHGPLFHARISGTASDGNTKSFSQDANGYTVSDTVSTLLLQKAKHAKRVYAELLYVKNEFVSIVSNEGGPKFGYFRNPQTTAAFIRNFYKDIQVAPQAVEYVEAYGTGVPDADKSELEAIEEVYCKDRQDPLLVGSVTSNIGLTEAASGMAALTKVLLGYNTGKLAANLHCDNPRQDVAALREGRMRIVTEHQLFNRTYVAINGMSLTGVNSHVLLHGRYKPKDLTRYQSAIPRLVTLSGRQESAVTKITEDLKYRPIDAEEIALFHNIHVNNISGHLGRGYVILDTDENNKTVSLREKIGYCDNARRPLWFVFSGMGSQWAGMGTQLMRIPIFAAAIERCQKVLGAQGLDIVHIITSPDKAIFENIQNSFVGIAAIQIGLTDILHELGLKPNGIIGHSVGELVGAYADGYLTAEETILCAFYRGQVSLNTPMIQGSMAAVGLGYEQVSKLCPPEIDVACHNGPDSCTISGPADVMKTFVAELTANGVFAKEVPTSNIAYHSRYISVAGPQLLNLLKNVIRNPKLRSERWLSTSVPQNQWNEDLAKFCSAEYQINNLLSPVLFEETSRLIPSDAVCVEVAPHGLLQAILKRSMSADSRHVPLTRRGHPDNALFLLEAIGETITILSNKTKRSAAACQFLKSIHDDELSYLRGHVVREKRCYPFAAALVAVWDTLAMHSGSPKRQIPVKFSNVHLYAQPVLHDQRPLRLSVALQIGSGKFEILNENSKVASGYCIMDSEKNITHNNDTDMVLSSKDIYQLLQDRDYNYRCGGVTIKDIKYHNLPPVSQDSNRVDLVISPAQATSANISSAVVQRQDGINNVVTLQCSRIGDLDSLRWVEAAPIRPSNLAVTVHYTGLCTLDVKRAIGVVPCDTSLYGMDYSGTTNSGERVMGLVHSGAAGSVVRAQPELLWPVPAHWSLEDAATVPLAYTQALYCLIIKGRMLPEHDVLIHGGTGALGQAAIAVALAYGCRVFTTVSDSRKKEFLKKLYPELKDEHIGSSRDVNLSDMILIATKGKGCEVVLNCVKGPFKSTTLKCIAFSGILVDTDKLQDGEDYELGMNFMTKQRS</sequence>
<dbReference type="EMBL" id="JARGEI010000022">
    <property type="protein sequence ID" value="KAJ8711415.1"/>
    <property type="molecule type" value="Genomic_DNA"/>
</dbReference>
<dbReference type="Gene3D" id="3.90.180.10">
    <property type="entry name" value="Medium-chain alcohol dehydrogenases, catalytic domain"/>
    <property type="match status" value="1"/>
</dbReference>
<dbReference type="InterPro" id="IPR014030">
    <property type="entry name" value="Ketoacyl_synth_N"/>
</dbReference>
<dbReference type="PANTHER" id="PTHR43775">
    <property type="entry name" value="FATTY ACID SYNTHASE"/>
    <property type="match status" value="1"/>
</dbReference>
<dbReference type="SUPFAM" id="SSF53901">
    <property type="entry name" value="Thiolase-like"/>
    <property type="match status" value="2"/>
</dbReference>
<dbReference type="Pfam" id="PF00109">
    <property type="entry name" value="ketoacyl-synt"/>
    <property type="match status" value="1"/>
</dbReference>
<dbReference type="InterPro" id="IPR001227">
    <property type="entry name" value="Ac_transferase_dom_sf"/>
</dbReference>
<feature type="region of interest" description="Disordered" evidence="2">
    <location>
        <begin position="1"/>
        <end position="22"/>
    </location>
</feature>
<dbReference type="CDD" id="cd00833">
    <property type="entry name" value="PKS"/>
    <property type="match status" value="1"/>
</dbReference>
<dbReference type="Proteomes" id="UP001231518">
    <property type="component" value="Chromosome 21"/>
</dbReference>
<reference evidence="4" key="1">
    <citation type="submission" date="2023-03" db="EMBL/GenBank/DDBJ databases">
        <title>Chromosome-level genomes of two armyworms, Mythimna separata and Mythimna loreyi, provide insights into the biosynthesis and reception of sex pheromones.</title>
        <authorList>
            <person name="Zhao H."/>
        </authorList>
    </citation>
    <scope>NUCLEOTIDE SEQUENCE</scope>
    <source>
        <strain evidence="4">BeijingLab</strain>
        <tissue evidence="4">Pupa</tissue>
    </source>
</reference>
<dbReference type="Pfam" id="PF00107">
    <property type="entry name" value="ADH_zinc_N"/>
    <property type="match status" value="1"/>
</dbReference>
<dbReference type="Pfam" id="PF16197">
    <property type="entry name" value="KAsynt_C_assoc"/>
    <property type="match status" value="1"/>
</dbReference>
<dbReference type="InterPro" id="IPR050091">
    <property type="entry name" value="PKS_NRPS_Biosynth_Enz"/>
</dbReference>
<comment type="caution">
    <text evidence="4">The sequence shown here is derived from an EMBL/GenBank/DDBJ whole genome shotgun (WGS) entry which is preliminary data.</text>
</comment>
<proteinExistence type="predicted"/>
<dbReference type="GO" id="GO:0016491">
    <property type="term" value="F:oxidoreductase activity"/>
    <property type="evidence" value="ECO:0007669"/>
    <property type="project" value="InterPro"/>
</dbReference>
<dbReference type="InterPro" id="IPR011032">
    <property type="entry name" value="GroES-like_sf"/>
</dbReference>
<dbReference type="Pfam" id="PF02801">
    <property type="entry name" value="Ketoacyl-synt_C"/>
    <property type="match status" value="1"/>
</dbReference>
<dbReference type="InterPro" id="IPR020843">
    <property type="entry name" value="ER"/>
</dbReference>
<evidence type="ECO:0000256" key="2">
    <source>
        <dbReference type="SAM" id="MobiDB-lite"/>
    </source>
</evidence>
<dbReference type="CDD" id="cd05195">
    <property type="entry name" value="enoyl_red"/>
    <property type="match status" value="1"/>
</dbReference>